<dbReference type="Pfam" id="PF04054">
    <property type="entry name" value="Not1"/>
    <property type="match status" value="1"/>
</dbReference>
<reference evidence="14 15" key="1">
    <citation type="submission" date="2019-07" db="EMBL/GenBank/DDBJ databases">
        <title>Finished genome of Venturia effusa.</title>
        <authorList>
            <person name="Young C.A."/>
            <person name="Cox M.P."/>
            <person name="Ganley A.R.D."/>
            <person name="David W.J."/>
        </authorList>
    </citation>
    <scope>NUCLEOTIDE SEQUENCE [LARGE SCALE GENOMIC DNA]</scope>
    <source>
        <strain evidence="15">albino</strain>
    </source>
</reference>
<evidence type="ECO:0000256" key="8">
    <source>
        <dbReference type="SAM" id="MobiDB-lite"/>
    </source>
</evidence>
<evidence type="ECO:0000313" key="14">
    <source>
        <dbReference type="EMBL" id="QDS75684.1"/>
    </source>
</evidence>
<dbReference type="InterPro" id="IPR040398">
    <property type="entry name" value="Not1"/>
</dbReference>
<evidence type="ECO:0000256" key="3">
    <source>
        <dbReference type="ARBA" id="ARBA00023015"/>
    </source>
</evidence>
<dbReference type="GO" id="GO:0000932">
    <property type="term" value="C:P-body"/>
    <property type="evidence" value="ECO:0007669"/>
    <property type="project" value="TreeGrafter"/>
</dbReference>
<dbReference type="CDD" id="cd20710">
    <property type="entry name" value="NOT1_connector"/>
    <property type="match status" value="1"/>
</dbReference>
<evidence type="ECO:0000259" key="13">
    <source>
        <dbReference type="Pfam" id="PF16418"/>
    </source>
</evidence>
<feature type="compositionally biased region" description="Polar residues" evidence="8">
    <location>
        <begin position="112"/>
        <end position="129"/>
    </location>
</feature>
<keyword evidence="15" id="KW-1185">Reference proteome</keyword>
<proteinExistence type="predicted"/>
<feature type="region of interest" description="Disordered" evidence="8">
    <location>
        <begin position="1"/>
        <end position="129"/>
    </location>
</feature>
<evidence type="ECO:0000256" key="6">
    <source>
        <dbReference type="ARBA" id="ARBA00059181"/>
    </source>
</evidence>
<dbReference type="Gene3D" id="1.25.40.180">
    <property type="match status" value="1"/>
</dbReference>
<evidence type="ECO:0000259" key="9">
    <source>
        <dbReference type="Pfam" id="PF04054"/>
    </source>
</evidence>
<feature type="domain" description="CCR4-NOT transcription complex subunit 1 HEAT repeat" evidence="13">
    <location>
        <begin position="589"/>
        <end position="735"/>
    </location>
</feature>
<dbReference type="GO" id="GO:0000289">
    <property type="term" value="P:nuclear-transcribed mRNA poly(A) tail shortening"/>
    <property type="evidence" value="ECO:0007669"/>
    <property type="project" value="UniProtKB-ARBA"/>
</dbReference>
<keyword evidence="4" id="KW-0804">Transcription</keyword>
<name>A0A517LJ65_9PEZI</name>
<dbReference type="Gene3D" id="1.25.40.840">
    <property type="entry name" value="CCR4-NOT transcription complex subunit 1 TTP binding domain"/>
    <property type="match status" value="1"/>
</dbReference>
<dbReference type="OrthoDB" id="1933107at2759"/>
<dbReference type="Gene3D" id="1.25.40.790">
    <property type="match status" value="1"/>
</dbReference>
<feature type="domain" description="CCR4-Not complex component Not1 C-terminal" evidence="9">
    <location>
        <begin position="1882"/>
        <end position="2238"/>
    </location>
</feature>
<dbReference type="FunFam" id="1.25.40.180:FF:000012">
    <property type="entry name" value="Ccr4-Not transcription complex subunit"/>
    <property type="match status" value="1"/>
</dbReference>
<dbReference type="PANTHER" id="PTHR13162">
    <property type="entry name" value="CCR4-NOT TRANSCRIPTION COMPLEX"/>
    <property type="match status" value="1"/>
</dbReference>
<evidence type="ECO:0000259" key="11">
    <source>
        <dbReference type="Pfam" id="PF16415"/>
    </source>
</evidence>
<feature type="compositionally biased region" description="Polar residues" evidence="8">
    <location>
        <begin position="28"/>
        <end position="39"/>
    </location>
</feature>
<dbReference type="InterPro" id="IPR032193">
    <property type="entry name" value="CNOT1_TTP_bind"/>
</dbReference>
<feature type="domain" description="CCR4-NOT transcription complex subunit 1 CAF1-binding" evidence="11">
    <location>
        <begin position="978"/>
        <end position="1195"/>
    </location>
</feature>
<evidence type="ECO:0000259" key="10">
    <source>
        <dbReference type="Pfam" id="PF12842"/>
    </source>
</evidence>
<keyword evidence="3" id="KW-0805">Transcription regulation</keyword>
<evidence type="ECO:0000256" key="7">
    <source>
        <dbReference type="ARBA" id="ARBA00074459"/>
    </source>
</evidence>
<dbReference type="InterPro" id="IPR038535">
    <property type="entry name" value="CNOT1_TTP_bind_sf"/>
</dbReference>
<dbReference type="InterPro" id="IPR024557">
    <property type="entry name" value="CNOT1_dom_4"/>
</dbReference>
<evidence type="ECO:0000313" key="15">
    <source>
        <dbReference type="Proteomes" id="UP000316270"/>
    </source>
</evidence>
<feature type="region of interest" description="Disordered" evidence="8">
    <location>
        <begin position="1489"/>
        <end position="1517"/>
    </location>
</feature>
<dbReference type="Pfam" id="PF16415">
    <property type="entry name" value="CNOT1_CAF1_bind"/>
    <property type="match status" value="1"/>
</dbReference>
<dbReference type="STRING" id="50376.A0A517LJ65"/>
<evidence type="ECO:0000256" key="2">
    <source>
        <dbReference type="ARBA" id="ARBA00022491"/>
    </source>
</evidence>
<dbReference type="GO" id="GO:0017148">
    <property type="term" value="P:negative regulation of translation"/>
    <property type="evidence" value="ECO:0007669"/>
    <property type="project" value="InterPro"/>
</dbReference>
<evidence type="ECO:0000259" key="12">
    <source>
        <dbReference type="Pfam" id="PF16417"/>
    </source>
</evidence>
<feature type="domain" description="CCR4-NOT transcription complex subunit 1 TTP binding" evidence="12">
    <location>
        <begin position="776"/>
        <end position="929"/>
    </location>
</feature>
<dbReference type="Gene3D" id="1.25.40.800">
    <property type="match status" value="1"/>
</dbReference>
<evidence type="ECO:0000256" key="4">
    <source>
        <dbReference type="ARBA" id="ARBA00023163"/>
    </source>
</evidence>
<protein>
    <recommendedName>
        <fullName evidence="7">General negative regulator of transcription subunit 1</fullName>
    </recommendedName>
</protein>
<dbReference type="PANTHER" id="PTHR13162:SF8">
    <property type="entry name" value="CCR4-NOT TRANSCRIPTION COMPLEX SUBUNIT 1"/>
    <property type="match status" value="1"/>
</dbReference>
<dbReference type="EMBL" id="CP042197">
    <property type="protein sequence ID" value="QDS75684.1"/>
    <property type="molecule type" value="Genomic_DNA"/>
</dbReference>
<dbReference type="GO" id="GO:0030015">
    <property type="term" value="C:CCR4-NOT core complex"/>
    <property type="evidence" value="ECO:0007669"/>
    <property type="project" value="InterPro"/>
</dbReference>
<evidence type="ECO:0000256" key="5">
    <source>
        <dbReference type="ARBA" id="ARBA00023242"/>
    </source>
</evidence>
<organism evidence="14 15">
    <name type="scientific">Venturia effusa</name>
    <dbReference type="NCBI Taxonomy" id="50376"/>
    <lineage>
        <taxon>Eukaryota</taxon>
        <taxon>Fungi</taxon>
        <taxon>Dikarya</taxon>
        <taxon>Ascomycota</taxon>
        <taxon>Pezizomycotina</taxon>
        <taxon>Dothideomycetes</taxon>
        <taxon>Pleosporomycetidae</taxon>
        <taxon>Venturiales</taxon>
        <taxon>Venturiaceae</taxon>
        <taxon>Venturia</taxon>
    </lineage>
</organism>
<dbReference type="GO" id="GO:0060090">
    <property type="term" value="F:molecular adaptor activity"/>
    <property type="evidence" value="ECO:0007669"/>
    <property type="project" value="TreeGrafter"/>
</dbReference>
<dbReference type="InterPro" id="IPR007196">
    <property type="entry name" value="CCR4-Not_Not1_C"/>
</dbReference>
<dbReference type="Pfam" id="PF16417">
    <property type="entry name" value="CNOT1_TTP_bind"/>
    <property type="match status" value="1"/>
</dbReference>
<gene>
    <name evidence="14" type="ORF">FKW77_007682</name>
</gene>
<dbReference type="InterPro" id="IPR032194">
    <property type="entry name" value="CNOT1_HEAT"/>
</dbReference>
<keyword evidence="5" id="KW-0539">Nucleus</keyword>
<dbReference type="InterPro" id="IPR032191">
    <property type="entry name" value="CNOT1_CAF1_bind"/>
</dbReference>
<keyword evidence="2" id="KW-0678">Repressor</keyword>
<dbReference type="GO" id="GO:0005634">
    <property type="term" value="C:nucleus"/>
    <property type="evidence" value="ECO:0007669"/>
    <property type="project" value="UniProtKB-SubCell"/>
</dbReference>
<comment type="function">
    <text evidence="6">Acts as a component of the CCR4-NOT core complex, which in the nucleus seems to be a general transcription factor, and in the cytoplasm the major mRNA deadenylase involved in mRNA turnover. The NOT protein subcomplex negatively regulates the basal and activated transcription of many genes. Preferentially affects TC-type TATA element-dependent transcription. Could directly or indirectly inhibit component(s) of the general transcription machinery.</text>
</comment>
<dbReference type="Pfam" id="PF16418">
    <property type="entry name" value="CNOT1_HEAT"/>
    <property type="match status" value="1"/>
</dbReference>
<feature type="domain" description="CCR4-NOT transcription complex subunit 1" evidence="10">
    <location>
        <begin position="1269"/>
        <end position="1409"/>
    </location>
</feature>
<sequence length="2253" mass="252749">MSSWGSRGVAPINTAFSSNQHAHRRDTSSTLNGSPSRKTFSPVSNQQPPPPSSNPRQSNSRATSVSSSSSPFSPSQGAQQQSGNQLLFSSRSNRTIPSSSSSSKGADVDVASPSNHTSAPFSQDNKGSTSIDIAQSNILLVRIDKEKDTKKREQLSRELVEVCSHGMEVFSNTFRKVVRQHASRIFGSDTASEPTQSYTYLETELKKIRQDPEQAKKIADALDTSEGEPFRDFDVSTFMERFKLDPVSKSMLALALKTTSKSDLKTKADAILSSNLQNLLMTIIHSATPDSGDDLPPAYLASLLDRLLQNPPRSWNEESQTSLNFAIRARYERMLQPVPSEVLSTLQLAELMGPTNNLVRLVQRTGERATSSLEACNEMLRSAETRDINYTQVASVLLFMVITQGGQAYNPAIFVSALRDHRAGKRLDWVDVMHAFDRPELTISKQQFLALYNALLPLAGEYENFDIQKLWGGEWQNLDTQLSFVVAFLSHNAEELDASKIPKLRQAYTLEDFEDAPEEVKEYAKQAVRHPLVSLDATTALFNMIFQSQDTYKHAISLGIPETVINPHTDYFVMATAAVPQPWGGLQDQAFKQLFMPFLQKRLLTGADFVFYGLWKRDSTWVCIKLVHAYEMDPLNITYIYEQAIERDWMSTLTQIFAPFGVDFCAYAHRVSDFDLKSWLDLALLHMSVEFPGHLCDFIEDKARIDQQSQKDPSMPMLTLPLSVGTVYTMLTFLEAHLSEELLIRLLRLCMQAYPRLINYGEGFDEVIDANGKDGNATSPMAETAMAEHFKKLYNRECDVRELVEALRQYKHSEDPGEQDLFACMIAGLFDEYACFSEYPPDALATTAVLFGSIINFNLLSSMALQAALSMVLEALTTASSKDDKMFKFGLQALMNFQSRLAEWPSFCERLTGLPDLAGTEIYGIADEVVRKKSNGESNGDAGLTNGHADDVGDLGDAQSSAPFHSLAIDPPLRPDVYEEPEEEVQDRVIFAVNNLSERNINEKFEDLKDAVKDEYHQWFAMHLVEDRAKSQPNYHKLFLDLLQLFNDSWLWEEVIRETIVAVVRMINADLTMNEASERALLKNLGGWLGSLTLARDKPIKHRNIAFVDLLIEANKTKRLMVVIPFTCKILASAKGSKTFSVTNPWVMDILSVLKEFYAHGEIKLNLKFEIEVTCKALEVDLHAIEESSWIRDSEFTSYDEVFAPGQGEQAGLEGFTDLSLARINNQGMLRSNMGERFSPTDMANSLPDISSRLFYPPVPNANQVANEQIRQIFLQAASHAIQEIIFPVVERSVTIAGISTSQLVTKDFGTESDPDRFRSAAHSMVQALAGSLALVTCREPLRMSMANNVRQLARNLPGEGLPEGIILMFVNENIDVVCKVVEEAAEKQSVAIVEESLHDGIELRQNHQSQHPEERFEFPQIHRYANFMPEPFRPSTGPGGLHPEQLSIYENFGSSRVLSAHGASSSQDSRQQITDLPVFDPSLPNIATPAEQPAIPRQGSQPQRLQGLGNQIGGPHTNGYGEPAGVDGMIAEVLHLAQEVTEENFHELAPSSAVLEGYKTLIGEIESIQIPVREKVIEQAAYQAVNFMLAETKRPLDTQIIAQLLSDLSAMSTSAAQCIWGYIRGIDDAQLLDSRTTVALLSHHLLPLGRLDAILSKALDARKEEALELLAAVLDEILLQESSVLLRAEFARTTDTLCKWVAEDQSIENSKKLLQRLQVSPSDDLAITSDLKQDHLEHIFEEWIHCVRTDVPIKILIAFIQQLQAREILKNIESRAVFLRACMTVAMASWEREEQDEFGIYSNALLPVDSLARLILYLVVYQGESEGEVKPTKSRFFESMLSLLGLIQCHHFRDRAEEANSKIYFRLYSSILAEVEAASVALAGDLDDIVLAIGKFFVALQPRYFPAFSCSWLALISHRVFIGMALKMGAQRGGWDAYCTLMEVLMTFTADMLHARRPERPEIYFFRGVERTLLLIHHDFPDFVCENHLRLASRIPQILPQLRNIITSAVPSAMGDLPSPYYDVRADELHMVENMFTNPVVRGDIATPLEKAGIREILDELLRSTSTSNEQHHSDINFIIDAVSDQGDNGELIQYLCVYIATQAIAAATSRGNASDMFDSEGVHYNLILSLARNTSSRSRYDFIEAIINQLRFPSSHMYWFHHTVMEMMHPHHNHRTDLVALYVKEQIARVLLERLIVDRPYPWGILITTIQLLRSTEHQFFELPFVSETAETWTMMPAIIGAQERKPYLTS</sequence>
<dbReference type="Proteomes" id="UP000316270">
    <property type="component" value="Chromosome 13"/>
</dbReference>
<feature type="compositionally biased region" description="Low complexity" evidence="8">
    <location>
        <begin position="54"/>
        <end position="103"/>
    </location>
</feature>
<evidence type="ECO:0000256" key="1">
    <source>
        <dbReference type="ARBA" id="ARBA00004123"/>
    </source>
</evidence>
<dbReference type="Pfam" id="PF12842">
    <property type="entry name" value="DUF3819"/>
    <property type="match status" value="1"/>
</dbReference>
<comment type="subcellular location">
    <subcellularLocation>
        <location evidence="1">Nucleus</location>
    </subcellularLocation>
</comment>
<accession>A0A517LJ65</accession>